<evidence type="ECO:0000313" key="2">
    <source>
        <dbReference type="Proteomes" id="UP000831768"/>
    </source>
</evidence>
<organism evidence="1 2">
    <name type="scientific">Halocatena salina</name>
    <dbReference type="NCBI Taxonomy" id="2934340"/>
    <lineage>
        <taxon>Archaea</taxon>
        <taxon>Methanobacteriati</taxon>
        <taxon>Methanobacteriota</taxon>
        <taxon>Stenosarchaea group</taxon>
        <taxon>Halobacteria</taxon>
        <taxon>Halobacteriales</taxon>
        <taxon>Natronomonadaceae</taxon>
        <taxon>Halocatena</taxon>
    </lineage>
</organism>
<gene>
    <name evidence="1" type="ORF">MW046_16290</name>
</gene>
<evidence type="ECO:0000313" key="1">
    <source>
        <dbReference type="EMBL" id="UPM44609.1"/>
    </source>
</evidence>
<proteinExistence type="predicted"/>
<dbReference type="Proteomes" id="UP000831768">
    <property type="component" value="Plasmid unnamed2"/>
</dbReference>
<protein>
    <submittedName>
        <fullName evidence="1">Uncharacterized protein</fullName>
    </submittedName>
</protein>
<geneLocation type="plasmid" evidence="1 2">
    <name>unnamed2</name>
</geneLocation>
<dbReference type="RefSeq" id="WP_247995263.1">
    <property type="nucleotide sequence ID" value="NZ_CP096021.1"/>
</dbReference>
<name>A0A8U0A6X7_9EURY</name>
<keyword evidence="1" id="KW-0614">Plasmid</keyword>
<accession>A0A8U0A6X7</accession>
<keyword evidence="2" id="KW-1185">Reference proteome</keyword>
<dbReference type="EMBL" id="CP096021">
    <property type="protein sequence ID" value="UPM44609.1"/>
    <property type="molecule type" value="Genomic_DNA"/>
</dbReference>
<dbReference type="AlphaFoldDB" id="A0A8U0A6X7"/>
<dbReference type="KEGG" id="haad:MW046_16290"/>
<reference evidence="1" key="1">
    <citation type="submission" date="2022-04" db="EMBL/GenBank/DDBJ databases">
        <title>Halocatena sp. nov., isolated from a salt lake.</title>
        <authorList>
            <person name="Cui H.-L."/>
        </authorList>
    </citation>
    <scope>NUCLEOTIDE SEQUENCE</scope>
    <source>
        <strain evidence="1">AD-1</strain>
        <plasmid evidence="1">unnamed2</plasmid>
    </source>
</reference>
<dbReference type="GeneID" id="71929639"/>
<sequence>MQRARCDSAAPYLDVVEDRFELYLAHGVTAVDEVPSVIQRISEEIGVASAPNRSAPRVVIVRARLNMTITLPMMTVGVRSPPRYHSRIMDQSTSAIDTGMDMFDATGEEIGMVATIEDDVAYVDFDPGLTDEMLDTVDDGVHL</sequence>